<dbReference type="InterPro" id="IPR046173">
    <property type="entry name" value="DUF6175"/>
</dbReference>
<dbReference type="EMBL" id="ADMC01000017">
    <property type="protein sequence ID" value="EHP48827.1"/>
    <property type="molecule type" value="Genomic_DNA"/>
</dbReference>
<proteinExistence type="predicted"/>
<protein>
    <submittedName>
        <fullName evidence="2">Uncharacterized protein</fullName>
    </submittedName>
</protein>
<dbReference type="eggNOG" id="ENOG5030NYA">
    <property type="taxonomic scope" value="Bacteria"/>
</dbReference>
<organism evidence="2 3">
    <name type="scientific">Odoribacter laneus YIT 12061</name>
    <dbReference type="NCBI Taxonomy" id="742817"/>
    <lineage>
        <taxon>Bacteria</taxon>
        <taxon>Pseudomonadati</taxon>
        <taxon>Bacteroidota</taxon>
        <taxon>Bacteroidia</taxon>
        <taxon>Bacteroidales</taxon>
        <taxon>Odoribacteraceae</taxon>
        <taxon>Odoribacter</taxon>
    </lineage>
</organism>
<accession>H1DG04</accession>
<dbReference type="Pfam" id="PF19672">
    <property type="entry name" value="DUF6175"/>
    <property type="match status" value="1"/>
</dbReference>
<keyword evidence="3" id="KW-1185">Reference proteome</keyword>
<evidence type="ECO:0000313" key="2">
    <source>
        <dbReference type="EMBL" id="EHP48827.1"/>
    </source>
</evidence>
<dbReference type="PATRIC" id="fig|742817.3.peg.1262"/>
<evidence type="ECO:0000256" key="1">
    <source>
        <dbReference type="SAM" id="SignalP"/>
    </source>
</evidence>
<reference evidence="2 3" key="1">
    <citation type="submission" date="2012-01" db="EMBL/GenBank/DDBJ databases">
        <title>The Genome Sequence of Odoribacter laneus YIT 12061.</title>
        <authorList>
            <consortium name="The Broad Institute Genome Sequencing Platform"/>
            <person name="Earl A."/>
            <person name="Ward D."/>
            <person name="Feldgarden M."/>
            <person name="Gevers D."/>
            <person name="Morotomi M."/>
            <person name="Young S.K."/>
            <person name="Zeng Q."/>
            <person name="Gargeya S."/>
            <person name="Fitzgerald M."/>
            <person name="Haas B."/>
            <person name="Abouelleil A."/>
            <person name="Alvarado L."/>
            <person name="Arachchi H.M."/>
            <person name="Berlin A."/>
            <person name="Chapman S.B."/>
            <person name="Gearin G."/>
            <person name="Goldberg J."/>
            <person name="Griggs A."/>
            <person name="Gujja S."/>
            <person name="Hansen M."/>
            <person name="Heiman D."/>
            <person name="Howarth C."/>
            <person name="Larimer J."/>
            <person name="Lui A."/>
            <person name="MacDonald P.J.P."/>
            <person name="McCowen C."/>
            <person name="Montmayeur A."/>
            <person name="Murphy C."/>
            <person name="Neiman D."/>
            <person name="Pearson M."/>
            <person name="Priest M."/>
            <person name="Roberts A."/>
            <person name="Saif S."/>
            <person name="Shea T."/>
            <person name="Sisk P."/>
            <person name="Stolte C."/>
            <person name="Sykes S."/>
            <person name="Wortman J."/>
            <person name="Nusbaum C."/>
            <person name="Birren B."/>
        </authorList>
    </citation>
    <scope>NUCLEOTIDE SEQUENCE [LARGE SCALE GENOMIC DNA]</scope>
    <source>
        <strain evidence="2 3">YIT 12061</strain>
    </source>
</reference>
<sequence length="423" mass="47830">MKRLICCILCFLYMTVGFGQSYSNDVTLLNKDKNAVTVRTSGIHEKKKDAAEMAVKSAFYTYFFIGIPGLNDDKPLLKPEDEINYRDYFDRFFEQGRYRNFVRAAIPEGDPEKLRAKDFKATVRLTFQEELLRRDLELNKIAIKGADRTSMEETQEQIQLPTIMVVPYKEAGRTFEQILKNDYDKRMAVAKVQEGFNRKGVMTVDFEAKLNAAKRAMQYESNSAESFDKQLLRNSGSDVYVTVDIYKDIAPTGSRVALTLKGYETASGNVLASRQSSSNRFKTSAMDQLCVYAVNDILDDFLKDIATSFAHKIVKGNTVVLNVSIAGTAVQDMETEVGPQSYPLADLLRLWVKKNAVGGKYHVQGSVAEAIIFDQIQIPNRDENGNALDVNDFAFSIWEYLRGDLNIPCRKKVDGNTIYIIIE</sequence>
<dbReference type="STRING" id="742817.HMPREF9449_01190"/>
<dbReference type="RefSeq" id="WP_009136338.1">
    <property type="nucleotide sequence ID" value="NZ_JH594596.1"/>
</dbReference>
<dbReference type="HOGENOM" id="CLU_648650_0_0_10"/>
<comment type="caution">
    <text evidence="2">The sequence shown here is derived from an EMBL/GenBank/DDBJ whole genome shotgun (WGS) entry which is preliminary data.</text>
</comment>
<dbReference type="GeneID" id="98068775"/>
<dbReference type="Proteomes" id="UP000004892">
    <property type="component" value="Unassembled WGS sequence"/>
</dbReference>
<evidence type="ECO:0000313" key="3">
    <source>
        <dbReference type="Proteomes" id="UP000004892"/>
    </source>
</evidence>
<dbReference type="AlphaFoldDB" id="H1DG04"/>
<keyword evidence="1" id="KW-0732">Signal</keyword>
<gene>
    <name evidence="2" type="ORF">HMPREF9449_01190</name>
</gene>
<feature type="chain" id="PRO_5003548909" evidence="1">
    <location>
        <begin position="20"/>
        <end position="423"/>
    </location>
</feature>
<name>H1DG04_9BACT</name>
<feature type="signal peptide" evidence="1">
    <location>
        <begin position="1"/>
        <end position="19"/>
    </location>
</feature>